<reference evidence="1" key="1">
    <citation type="submission" date="2016-04" db="EMBL/GenBank/DDBJ databases">
        <authorList>
            <person name="Tabuchi Yagui T.R."/>
        </authorList>
    </citation>
    <scope>NUCLEOTIDE SEQUENCE [LARGE SCALE GENOMIC DNA]</scope>
    <source>
        <strain evidence="1">NIES-26</strain>
    </source>
</reference>
<name>A0A367RYC0_9NOSO</name>
<dbReference type="Proteomes" id="UP000252107">
    <property type="component" value="Unassembled WGS sequence"/>
</dbReference>
<proteinExistence type="predicted"/>
<evidence type="ECO:0000313" key="2">
    <source>
        <dbReference type="Proteomes" id="UP000252107"/>
    </source>
</evidence>
<sequence>MGTEDWELGKLLPHLPPVSPAPLLLLLSHLPIIEGNTVLHLRGILKTVVANYDPDKLKIEIVGNSNPAFL</sequence>
<organism evidence="1 2">
    <name type="scientific">Nostoc minutum NIES-26</name>
    <dbReference type="NCBI Taxonomy" id="1844469"/>
    <lineage>
        <taxon>Bacteria</taxon>
        <taxon>Bacillati</taxon>
        <taxon>Cyanobacteriota</taxon>
        <taxon>Cyanophyceae</taxon>
        <taxon>Nostocales</taxon>
        <taxon>Nostocaceae</taxon>
        <taxon>Nostoc</taxon>
    </lineage>
</organism>
<dbReference type="AlphaFoldDB" id="A0A367RYC0"/>
<comment type="caution">
    <text evidence="1">The sequence shown here is derived from an EMBL/GenBank/DDBJ whole genome shotgun (WGS) entry which is preliminary data.</text>
</comment>
<keyword evidence="2" id="KW-1185">Reference proteome</keyword>
<evidence type="ECO:0000313" key="1">
    <source>
        <dbReference type="EMBL" id="RCJ40723.1"/>
    </source>
</evidence>
<dbReference type="EMBL" id="LXQD01000043">
    <property type="protein sequence ID" value="RCJ40723.1"/>
    <property type="molecule type" value="Genomic_DNA"/>
</dbReference>
<protein>
    <submittedName>
        <fullName evidence="1">Uncharacterized protein</fullName>
    </submittedName>
</protein>
<gene>
    <name evidence="1" type="ORF">A6770_09940</name>
</gene>
<accession>A0A367RYC0</accession>